<proteinExistence type="predicted"/>
<dbReference type="EC" id="2.7.7.49" evidence="1"/>
<dbReference type="GO" id="GO:0003964">
    <property type="term" value="F:RNA-directed DNA polymerase activity"/>
    <property type="evidence" value="ECO:0007669"/>
    <property type="project" value="UniProtKB-EC"/>
</dbReference>
<dbReference type="GO" id="GO:0015074">
    <property type="term" value="P:DNA integration"/>
    <property type="evidence" value="ECO:0007669"/>
    <property type="project" value="InterPro"/>
</dbReference>
<evidence type="ECO:0000259" key="2">
    <source>
        <dbReference type="PROSITE" id="PS50994"/>
    </source>
</evidence>
<accession>A0A6G5AC59</accession>
<dbReference type="Gene3D" id="1.10.340.70">
    <property type="match status" value="1"/>
</dbReference>
<dbReference type="FunFam" id="1.10.340.70:FF:000001">
    <property type="entry name" value="Retrovirus-related Pol polyprotein from transposon gypsy-like Protein"/>
    <property type="match status" value="1"/>
</dbReference>
<dbReference type="InterPro" id="IPR012337">
    <property type="entry name" value="RNaseH-like_sf"/>
</dbReference>
<dbReference type="InterPro" id="IPR001584">
    <property type="entry name" value="Integrase_cat-core"/>
</dbReference>
<dbReference type="EMBL" id="GIKN01005477">
    <property type="protein sequence ID" value="NIE47750.1"/>
    <property type="molecule type" value="Transcribed_RNA"/>
</dbReference>
<dbReference type="OrthoDB" id="6514213at2759"/>
<dbReference type="InterPro" id="IPR041588">
    <property type="entry name" value="Integrase_H2C2"/>
</dbReference>
<dbReference type="PANTHER" id="PTHR37984:SF15">
    <property type="entry name" value="INTEGRASE CATALYTIC DOMAIN-CONTAINING PROTEIN"/>
    <property type="match status" value="1"/>
</dbReference>
<feature type="domain" description="Integrase catalytic" evidence="2">
    <location>
        <begin position="132"/>
        <end position="291"/>
    </location>
</feature>
<dbReference type="InterPro" id="IPR050951">
    <property type="entry name" value="Retrovirus_Pol_polyprotein"/>
</dbReference>
<dbReference type="PROSITE" id="PS50994">
    <property type="entry name" value="INTEGRASE"/>
    <property type="match status" value="1"/>
</dbReference>
<dbReference type="AlphaFoldDB" id="A0A6G5AC59"/>
<evidence type="ECO:0000313" key="3">
    <source>
        <dbReference type="EMBL" id="NIE47750.1"/>
    </source>
</evidence>
<dbReference type="Pfam" id="PF17921">
    <property type="entry name" value="Integrase_H2C2"/>
    <property type="match status" value="1"/>
</dbReference>
<protein>
    <recommendedName>
        <fullName evidence="1">RNA-directed DNA polymerase</fullName>
        <ecNumber evidence="1">2.7.7.49</ecNumber>
    </recommendedName>
</protein>
<dbReference type="Gene3D" id="3.30.420.10">
    <property type="entry name" value="Ribonuclease H-like superfamily/Ribonuclease H"/>
    <property type="match status" value="1"/>
</dbReference>
<dbReference type="GO" id="GO:0003676">
    <property type="term" value="F:nucleic acid binding"/>
    <property type="evidence" value="ECO:0007669"/>
    <property type="project" value="InterPro"/>
</dbReference>
<organism evidence="3">
    <name type="scientific">Rhipicephalus microplus</name>
    <name type="common">Cattle tick</name>
    <name type="synonym">Boophilus microplus</name>
    <dbReference type="NCBI Taxonomy" id="6941"/>
    <lineage>
        <taxon>Eukaryota</taxon>
        <taxon>Metazoa</taxon>
        <taxon>Ecdysozoa</taxon>
        <taxon>Arthropoda</taxon>
        <taxon>Chelicerata</taxon>
        <taxon>Arachnida</taxon>
        <taxon>Acari</taxon>
        <taxon>Parasitiformes</taxon>
        <taxon>Ixodida</taxon>
        <taxon>Ixodoidea</taxon>
        <taxon>Ixodidae</taxon>
        <taxon>Rhipicephalinae</taxon>
        <taxon>Rhipicephalus</taxon>
        <taxon>Boophilus</taxon>
    </lineage>
</organism>
<dbReference type="Pfam" id="PF00665">
    <property type="entry name" value="rve"/>
    <property type="match status" value="1"/>
</dbReference>
<name>A0A6G5AC59_RHIMP</name>
<dbReference type="InterPro" id="IPR036397">
    <property type="entry name" value="RNaseH_sf"/>
</dbReference>
<sequence>MLSEQRKDPYLALLLDYLTDPSAVPSTRALRRQAARFSVRDNILYRRNYMPGGRKWLLAVPTHMCSDICMNFHADPQSALAGVLKTYERLRQRYYWRGMYRFVQKYVQSCTTCQQNKTPPRHLTGTLQPLPCPARPFDRVGIDLYGPLPYSSSGNRWIIVGVDHLTRYAETAALPAATAHEVALFILRSFILRHGAPRELLSDRGRVFLSEVIQAILAECNIIHRKSTAYHPQTNGLTERFNRTLGDMLRMYTSSDHTNWDAVLPFVTFAYNTATQATTGFPPFFLLYGREPSHPLDTILL</sequence>
<dbReference type="SUPFAM" id="SSF53098">
    <property type="entry name" value="Ribonuclease H-like"/>
    <property type="match status" value="1"/>
</dbReference>
<dbReference type="PANTHER" id="PTHR37984">
    <property type="entry name" value="PROTEIN CBG26694"/>
    <property type="match status" value="1"/>
</dbReference>
<reference evidence="3" key="1">
    <citation type="submission" date="2020-03" db="EMBL/GenBank/DDBJ databases">
        <title>A transcriptome and proteome of the tick Rhipicephalus microplus shaped by the genetic composition of its hosts and developmental stage.</title>
        <authorList>
            <person name="Garcia G.R."/>
            <person name="Ribeiro J.M.C."/>
            <person name="Maruyama S.R."/>
            <person name="Gardinasse L.G."/>
            <person name="Nelson K."/>
            <person name="Ferreira B.R."/>
            <person name="Andrade T.G."/>
            <person name="Santos I.K.F.M."/>
        </authorList>
    </citation>
    <scope>NUCLEOTIDE SEQUENCE</scope>
    <source>
        <strain evidence="3">NSGR</strain>
        <tissue evidence="3">Salivary glands</tissue>
    </source>
</reference>
<dbReference type="VEuPathDB" id="VectorBase:LOC119161827"/>
<dbReference type="FunFam" id="3.30.420.10:FF:000032">
    <property type="entry name" value="Retrovirus-related Pol polyprotein from transposon 297-like Protein"/>
    <property type="match status" value="1"/>
</dbReference>
<evidence type="ECO:0000256" key="1">
    <source>
        <dbReference type="ARBA" id="ARBA00012493"/>
    </source>
</evidence>